<proteinExistence type="predicted"/>
<protein>
    <submittedName>
        <fullName evidence="2">GL14272</fullName>
    </submittedName>
</protein>
<dbReference type="EMBL" id="CH479187">
    <property type="protein sequence ID" value="EDW39838.1"/>
    <property type="molecule type" value="Genomic_DNA"/>
</dbReference>
<dbReference type="Proteomes" id="UP000008744">
    <property type="component" value="Unassembled WGS sequence"/>
</dbReference>
<gene>
    <name evidence="2" type="primary">Dper\GL14272</name>
    <name evidence="2" type="ORF">Dper_GL14272</name>
</gene>
<dbReference type="HOGENOM" id="CLU_2640741_0_0_1"/>
<keyword evidence="3" id="KW-1185">Reference proteome</keyword>
<feature type="region of interest" description="Disordered" evidence="1">
    <location>
        <begin position="1"/>
        <end position="40"/>
    </location>
</feature>
<sequence length="77" mass="9090">MEEVPHKEEESYEIQEPSEEVRVVEPTSEDGKTQYKVKGDKQEVPKTKILTKMHQKGRNKNYLCLEIFQRPILKFIG</sequence>
<accession>B4GQG6</accession>
<evidence type="ECO:0000256" key="1">
    <source>
        <dbReference type="SAM" id="MobiDB-lite"/>
    </source>
</evidence>
<feature type="compositionally biased region" description="Basic and acidic residues" evidence="1">
    <location>
        <begin position="19"/>
        <end position="40"/>
    </location>
</feature>
<evidence type="ECO:0000313" key="3">
    <source>
        <dbReference type="Proteomes" id="UP000008744"/>
    </source>
</evidence>
<dbReference type="AlphaFoldDB" id="B4GQG6"/>
<organism evidence="3">
    <name type="scientific">Drosophila persimilis</name>
    <name type="common">Fruit fly</name>
    <dbReference type="NCBI Taxonomy" id="7234"/>
    <lineage>
        <taxon>Eukaryota</taxon>
        <taxon>Metazoa</taxon>
        <taxon>Ecdysozoa</taxon>
        <taxon>Arthropoda</taxon>
        <taxon>Hexapoda</taxon>
        <taxon>Insecta</taxon>
        <taxon>Pterygota</taxon>
        <taxon>Neoptera</taxon>
        <taxon>Endopterygota</taxon>
        <taxon>Diptera</taxon>
        <taxon>Brachycera</taxon>
        <taxon>Muscomorpha</taxon>
        <taxon>Ephydroidea</taxon>
        <taxon>Drosophilidae</taxon>
        <taxon>Drosophila</taxon>
        <taxon>Sophophora</taxon>
    </lineage>
</organism>
<evidence type="ECO:0000313" key="2">
    <source>
        <dbReference type="EMBL" id="EDW39838.1"/>
    </source>
</evidence>
<name>B4GQG6_DROPE</name>
<reference evidence="2 3" key="1">
    <citation type="journal article" date="2007" name="Nature">
        <title>Evolution of genes and genomes on the Drosophila phylogeny.</title>
        <authorList>
            <consortium name="Drosophila 12 Genomes Consortium"/>
            <person name="Clark A.G."/>
            <person name="Eisen M.B."/>
            <person name="Smith D.R."/>
            <person name="Bergman C.M."/>
            <person name="Oliver B."/>
            <person name="Markow T.A."/>
            <person name="Kaufman T.C."/>
            <person name="Kellis M."/>
            <person name="Gelbart W."/>
            <person name="Iyer V.N."/>
            <person name="Pollard D.A."/>
            <person name="Sackton T.B."/>
            <person name="Larracuente A.M."/>
            <person name="Singh N.D."/>
            <person name="Abad J.P."/>
            <person name="Abt D.N."/>
            <person name="Adryan B."/>
            <person name="Aguade M."/>
            <person name="Akashi H."/>
            <person name="Anderson W.W."/>
            <person name="Aquadro C.F."/>
            <person name="Ardell D.H."/>
            <person name="Arguello R."/>
            <person name="Artieri C.G."/>
            <person name="Barbash D.A."/>
            <person name="Barker D."/>
            <person name="Barsanti P."/>
            <person name="Batterham P."/>
            <person name="Batzoglou S."/>
            <person name="Begun D."/>
            <person name="Bhutkar A."/>
            <person name="Blanco E."/>
            <person name="Bosak S.A."/>
            <person name="Bradley R.K."/>
            <person name="Brand A.D."/>
            <person name="Brent M.R."/>
            <person name="Brooks A.N."/>
            <person name="Brown R.H."/>
            <person name="Butlin R.K."/>
            <person name="Caggese C."/>
            <person name="Calvi B.R."/>
            <person name="Bernardo de Carvalho A."/>
            <person name="Caspi A."/>
            <person name="Castrezana S."/>
            <person name="Celniker S.E."/>
            <person name="Chang J.L."/>
            <person name="Chapple C."/>
            <person name="Chatterji S."/>
            <person name="Chinwalla A."/>
            <person name="Civetta A."/>
            <person name="Clifton S.W."/>
            <person name="Comeron J.M."/>
            <person name="Costello J.C."/>
            <person name="Coyne J.A."/>
            <person name="Daub J."/>
            <person name="David R.G."/>
            <person name="Delcher A.L."/>
            <person name="Delehaunty K."/>
            <person name="Do C.B."/>
            <person name="Ebling H."/>
            <person name="Edwards K."/>
            <person name="Eickbush T."/>
            <person name="Evans J.D."/>
            <person name="Filipski A."/>
            <person name="Findeiss S."/>
            <person name="Freyhult E."/>
            <person name="Fulton L."/>
            <person name="Fulton R."/>
            <person name="Garcia A.C."/>
            <person name="Gardiner A."/>
            <person name="Garfield D.A."/>
            <person name="Garvin B.E."/>
            <person name="Gibson G."/>
            <person name="Gilbert D."/>
            <person name="Gnerre S."/>
            <person name="Godfrey J."/>
            <person name="Good R."/>
            <person name="Gotea V."/>
            <person name="Gravely B."/>
            <person name="Greenberg A.J."/>
            <person name="Griffiths-Jones S."/>
            <person name="Gross S."/>
            <person name="Guigo R."/>
            <person name="Gustafson E.A."/>
            <person name="Haerty W."/>
            <person name="Hahn M.W."/>
            <person name="Halligan D.L."/>
            <person name="Halpern A.L."/>
            <person name="Halter G.M."/>
            <person name="Han M.V."/>
            <person name="Heger A."/>
            <person name="Hillier L."/>
            <person name="Hinrichs A.S."/>
            <person name="Holmes I."/>
            <person name="Hoskins R.A."/>
            <person name="Hubisz M.J."/>
            <person name="Hultmark D."/>
            <person name="Huntley M.A."/>
            <person name="Jaffe D.B."/>
            <person name="Jagadeeshan S."/>
            <person name="Jeck W.R."/>
            <person name="Johnson J."/>
            <person name="Jones C.D."/>
            <person name="Jordan W.C."/>
            <person name="Karpen G.H."/>
            <person name="Kataoka E."/>
            <person name="Keightley P.D."/>
            <person name="Kheradpour P."/>
            <person name="Kirkness E.F."/>
            <person name="Koerich L.B."/>
            <person name="Kristiansen K."/>
            <person name="Kudrna D."/>
            <person name="Kulathinal R.J."/>
            <person name="Kumar S."/>
            <person name="Kwok R."/>
            <person name="Lander E."/>
            <person name="Langley C.H."/>
            <person name="Lapoint R."/>
            <person name="Lazzaro B.P."/>
            <person name="Lee S.J."/>
            <person name="Levesque L."/>
            <person name="Li R."/>
            <person name="Lin C.F."/>
            <person name="Lin M.F."/>
            <person name="Lindblad-Toh K."/>
            <person name="Llopart A."/>
            <person name="Long M."/>
            <person name="Low L."/>
            <person name="Lozovsky E."/>
            <person name="Lu J."/>
            <person name="Luo M."/>
            <person name="Machado C.A."/>
            <person name="Makalowski W."/>
            <person name="Marzo M."/>
            <person name="Matsuda M."/>
            <person name="Matzkin L."/>
            <person name="McAllister B."/>
            <person name="McBride C.S."/>
            <person name="McKernan B."/>
            <person name="McKernan K."/>
            <person name="Mendez-Lago M."/>
            <person name="Minx P."/>
            <person name="Mollenhauer M.U."/>
            <person name="Montooth K."/>
            <person name="Mount S.M."/>
            <person name="Mu X."/>
            <person name="Myers E."/>
            <person name="Negre B."/>
            <person name="Newfeld S."/>
            <person name="Nielsen R."/>
            <person name="Noor M.A."/>
            <person name="O'Grady P."/>
            <person name="Pachter L."/>
            <person name="Papaceit M."/>
            <person name="Parisi M.J."/>
            <person name="Parisi M."/>
            <person name="Parts L."/>
            <person name="Pedersen J.S."/>
            <person name="Pesole G."/>
            <person name="Phillippy A.M."/>
            <person name="Ponting C.P."/>
            <person name="Pop M."/>
            <person name="Porcelli D."/>
            <person name="Powell J.R."/>
            <person name="Prohaska S."/>
            <person name="Pruitt K."/>
            <person name="Puig M."/>
            <person name="Quesneville H."/>
            <person name="Ram K.R."/>
            <person name="Rand D."/>
            <person name="Rasmussen M.D."/>
            <person name="Reed L.K."/>
            <person name="Reenan R."/>
            <person name="Reily A."/>
            <person name="Remington K.A."/>
            <person name="Rieger T.T."/>
            <person name="Ritchie M.G."/>
            <person name="Robin C."/>
            <person name="Rogers Y.H."/>
            <person name="Rohde C."/>
            <person name="Rozas J."/>
            <person name="Rubenfield M.J."/>
            <person name="Ruiz A."/>
            <person name="Russo S."/>
            <person name="Salzberg S.L."/>
            <person name="Sanchez-Gracia A."/>
            <person name="Saranga D.J."/>
            <person name="Sato H."/>
            <person name="Schaeffer S.W."/>
            <person name="Schatz M.C."/>
            <person name="Schlenke T."/>
            <person name="Schwartz R."/>
            <person name="Segarra C."/>
            <person name="Singh R.S."/>
            <person name="Sirot L."/>
            <person name="Sirota M."/>
            <person name="Sisneros N.B."/>
            <person name="Smith C.D."/>
            <person name="Smith T.F."/>
            <person name="Spieth J."/>
            <person name="Stage D.E."/>
            <person name="Stark A."/>
            <person name="Stephan W."/>
            <person name="Strausberg R.L."/>
            <person name="Strempel S."/>
            <person name="Sturgill D."/>
            <person name="Sutton G."/>
            <person name="Sutton G.G."/>
            <person name="Tao W."/>
            <person name="Teichmann S."/>
            <person name="Tobari Y.N."/>
            <person name="Tomimura Y."/>
            <person name="Tsolas J.M."/>
            <person name="Valente V.L."/>
            <person name="Venter E."/>
            <person name="Venter J.C."/>
            <person name="Vicario S."/>
            <person name="Vieira F.G."/>
            <person name="Vilella A.J."/>
            <person name="Villasante A."/>
            <person name="Walenz B."/>
            <person name="Wang J."/>
            <person name="Wasserman M."/>
            <person name="Watts T."/>
            <person name="Wilson D."/>
            <person name="Wilson R.K."/>
            <person name="Wing R.A."/>
            <person name="Wolfner M.F."/>
            <person name="Wong A."/>
            <person name="Wong G.K."/>
            <person name="Wu C.I."/>
            <person name="Wu G."/>
            <person name="Yamamoto D."/>
            <person name="Yang H.P."/>
            <person name="Yang S.P."/>
            <person name="Yorke J.A."/>
            <person name="Yoshida K."/>
            <person name="Zdobnov E."/>
            <person name="Zhang P."/>
            <person name="Zhang Y."/>
            <person name="Zimin A.V."/>
            <person name="Baldwin J."/>
            <person name="Abdouelleil A."/>
            <person name="Abdulkadir J."/>
            <person name="Abebe A."/>
            <person name="Abera B."/>
            <person name="Abreu J."/>
            <person name="Acer S.C."/>
            <person name="Aftuck L."/>
            <person name="Alexander A."/>
            <person name="An P."/>
            <person name="Anderson E."/>
            <person name="Anderson S."/>
            <person name="Arachi H."/>
            <person name="Azer M."/>
            <person name="Bachantsang P."/>
            <person name="Barry A."/>
            <person name="Bayul T."/>
            <person name="Berlin A."/>
            <person name="Bessette D."/>
            <person name="Bloom T."/>
            <person name="Blye J."/>
            <person name="Boguslavskiy L."/>
            <person name="Bonnet C."/>
            <person name="Boukhgalter B."/>
            <person name="Bourzgui I."/>
            <person name="Brown A."/>
            <person name="Cahill P."/>
            <person name="Channer S."/>
            <person name="Cheshatsang Y."/>
            <person name="Chuda L."/>
            <person name="Citroen M."/>
            <person name="Collymore A."/>
            <person name="Cooke P."/>
            <person name="Costello M."/>
            <person name="D'Aco K."/>
            <person name="Daza R."/>
            <person name="De Haan G."/>
            <person name="DeGray S."/>
            <person name="DeMaso C."/>
            <person name="Dhargay N."/>
            <person name="Dooley K."/>
            <person name="Dooley E."/>
            <person name="Doricent M."/>
            <person name="Dorje P."/>
            <person name="Dorjee K."/>
            <person name="Dupes A."/>
            <person name="Elong R."/>
            <person name="Falk J."/>
            <person name="Farina A."/>
            <person name="Faro S."/>
            <person name="Ferguson D."/>
            <person name="Fisher S."/>
            <person name="Foley C.D."/>
            <person name="Franke A."/>
            <person name="Friedrich D."/>
            <person name="Gadbois L."/>
            <person name="Gearin G."/>
            <person name="Gearin C.R."/>
            <person name="Giannoukos G."/>
            <person name="Goode T."/>
            <person name="Graham J."/>
            <person name="Grandbois E."/>
            <person name="Grewal S."/>
            <person name="Gyaltsen K."/>
            <person name="Hafez N."/>
            <person name="Hagos B."/>
            <person name="Hall J."/>
            <person name="Henson C."/>
            <person name="Hollinger A."/>
            <person name="Honan T."/>
            <person name="Huard M.D."/>
            <person name="Hughes L."/>
            <person name="Hurhula B."/>
            <person name="Husby M.E."/>
            <person name="Kamat A."/>
            <person name="Kanga B."/>
            <person name="Kashin S."/>
            <person name="Khazanovich D."/>
            <person name="Kisner P."/>
            <person name="Lance K."/>
            <person name="Lara M."/>
            <person name="Lee W."/>
            <person name="Lennon N."/>
            <person name="Letendre F."/>
            <person name="LeVine R."/>
            <person name="Lipovsky A."/>
            <person name="Liu X."/>
            <person name="Liu J."/>
            <person name="Liu S."/>
            <person name="Lokyitsang T."/>
            <person name="Lokyitsang Y."/>
            <person name="Lubonja R."/>
            <person name="Lui A."/>
            <person name="MacDonald P."/>
            <person name="Magnisalis V."/>
            <person name="Maru K."/>
            <person name="Matthews C."/>
            <person name="McCusker W."/>
            <person name="McDonough S."/>
            <person name="Mehta T."/>
            <person name="Meldrim J."/>
            <person name="Meneus L."/>
            <person name="Mihai O."/>
            <person name="Mihalev A."/>
            <person name="Mihova T."/>
            <person name="Mittelman R."/>
            <person name="Mlenga V."/>
            <person name="Montmayeur A."/>
            <person name="Mulrain L."/>
            <person name="Navidi A."/>
            <person name="Naylor J."/>
            <person name="Negash T."/>
            <person name="Nguyen T."/>
            <person name="Nguyen N."/>
            <person name="Nicol R."/>
            <person name="Norbu C."/>
            <person name="Norbu N."/>
            <person name="Novod N."/>
            <person name="O'Neill B."/>
            <person name="Osman S."/>
            <person name="Markiewicz E."/>
            <person name="Oyono O.L."/>
            <person name="Patti C."/>
            <person name="Phunkhang P."/>
            <person name="Pierre F."/>
            <person name="Priest M."/>
            <person name="Raghuraman S."/>
            <person name="Rege F."/>
            <person name="Reyes R."/>
            <person name="Rise C."/>
            <person name="Rogov P."/>
            <person name="Ross K."/>
            <person name="Ryan E."/>
            <person name="Settipalli S."/>
            <person name="Shea T."/>
            <person name="Sherpa N."/>
            <person name="Shi L."/>
            <person name="Shih D."/>
            <person name="Sparrow T."/>
            <person name="Spaulding J."/>
            <person name="Stalker J."/>
            <person name="Stange-Thomann N."/>
            <person name="Stavropoulos S."/>
            <person name="Stone C."/>
            <person name="Strader C."/>
            <person name="Tesfaye S."/>
            <person name="Thomson T."/>
            <person name="Thoulutsang Y."/>
            <person name="Thoulutsang D."/>
            <person name="Topham K."/>
            <person name="Topping I."/>
            <person name="Tsamla T."/>
            <person name="Vassiliev H."/>
            <person name="Vo A."/>
            <person name="Wangchuk T."/>
            <person name="Wangdi T."/>
            <person name="Weiand M."/>
            <person name="Wilkinson J."/>
            <person name="Wilson A."/>
            <person name="Yadav S."/>
            <person name="Young G."/>
            <person name="Yu Q."/>
            <person name="Zembek L."/>
            <person name="Zhong D."/>
            <person name="Zimmer A."/>
            <person name="Zwirko Z."/>
            <person name="Jaffe D.B."/>
            <person name="Alvarez P."/>
            <person name="Brockman W."/>
            <person name="Butler J."/>
            <person name="Chin C."/>
            <person name="Gnerre S."/>
            <person name="Grabherr M."/>
            <person name="Kleber M."/>
            <person name="Mauceli E."/>
            <person name="MacCallum I."/>
        </authorList>
    </citation>
    <scope>NUCLEOTIDE SEQUENCE [LARGE SCALE GENOMIC DNA]</scope>
    <source>
        <strain evidence="3">MSH-3 / Tucson 14011-0111.49</strain>
    </source>
</reference>